<dbReference type="OrthoDB" id="1101576at2759"/>
<reference evidence="1" key="1">
    <citation type="submission" date="2021-10" db="EMBL/GenBank/DDBJ databases">
        <title>Tropical sea cucumber genome reveals ecological adaptation and Cuvierian tubules defense mechanism.</title>
        <authorList>
            <person name="Chen T."/>
        </authorList>
    </citation>
    <scope>NUCLEOTIDE SEQUENCE</scope>
    <source>
        <strain evidence="1">Nanhai2018</strain>
        <tissue evidence="1">Muscle</tissue>
    </source>
</reference>
<keyword evidence="2" id="KW-1185">Reference proteome</keyword>
<dbReference type="Proteomes" id="UP001152320">
    <property type="component" value="Chromosome 16"/>
</dbReference>
<dbReference type="PANTHER" id="PTHR45913">
    <property type="entry name" value="EPM2A-INTERACTING PROTEIN 1"/>
    <property type="match status" value="1"/>
</dbReference>
<dbReference type="PANTHER" id="PTHR45913:SF5">
    <property type="entry name" value="GENERAL TRANSCRIPTION FACTOR II-I REPEAT DOMAIN-CONTAINING PROTEIN 2A-LIKE PROTEIN"/>
    <property type="match status" value="1"/>
</dbReference>
<dbReference type="AlphaFoldDB" id="A0A9Q1BIG5"/>
<protein>
    <submittedName>
        <fullName evidence="1">General transcription factor II-I repeat domain-containing protein 2</fullName>
    </submittedName>
</protein>
<accession>A0A9Q1BIG5</accession>
<evidence type="ECO:0000313" key="2">
    <source>
        <dbReference type="Proteomes" id="UP001152320"/>
    </source>
</evidence>
<name>A0A9Q1BIG5_HOLLE</name>
<gene>
    <name evidence="1" type="ORF">HOLleu_31732</name>
</gene>
<sequence length="167" mass="19326">MAEAIGGDGSDLSDREEIMKYHCTIHQKARCPKSLGFEDVMANVVNDVNFIRKHALNHRQFMTFLEEMENKYSDICYYTEAWWLSHVKVLEYVFLCRHARFMQSKNRECILTNPDFVLDVGILTDITGYLNQLNTELQGKGKNIIIGDNTPCQYLCYSWSIEVAIGK</sequence>
<proteinExistence type="predicted"/>
<comment type="caution">
    <text evidence="1">The sequence shown here is derived from an EMBL/GenBank/DDBJ whole genome shotgun (WGS) entry which is preliminary data.</text>
</comment>
<dbReference type="EMBL" id="JAIZAY010000016">
    <property type="protein sequence ID" value="KAJ8026792.1"/>
    <property type="molecule type" value="Genomic_DNA"/>
</dbReference>
<evidence type="ECO:0000313" key="1">
    <source>
        <dbReference type="EMBL" id="KAJ8026792.1"/>
    </source>
</evidence>
<organism evidence="1 2">
    <name type="scientific">Holothuria leucospilota</name>
    <name type="common">Black long sea cucumber</name>
    <name type="synonym">Mertensiothuria leucospilota</name>
    <dbReference type="NCBI Taxonomy" id="206669"/>
    <lineage>
        <taxon>Eukaryota</taxon>
        <taxon>Metazoa</taxon>
        <taxon>Echinodermata</taxon>
        <taxon>Eleutherozoa</taxon>
        <taxon>Echinozoa</taxon>
        <taxon>Holothuroidea</taxon>
        <taxon>Aspidochirotacea</taxon>
        <taxon>Aspidochirotida</taxon>
        <taxon>Holothuriidae</taxon>
        <taxon>Holothuria</taxon>
    </lineage>
</organism>